<reference evidence="2 3" key="1">
    <citation type="submission" date="2019-07" db="EMBL/GenBank/DDBJ databases">
        <title>Qingshengfaniella alkalisoli gen. nov., sp. nov., isolated from saline soil.</title>
        <authorList>
            <person name="Xu L."/>
            <person name="Huang X.-X."/>
            <person name="Sun J.-Q."/>
        </authorList>
    </citation>
    <scope>NUCLEOTIDE SEQUENCE [LARGE SCALE GENOMIC DNA]</scope>
    <source>
        <strain evidence="2 3">DSM 27279</strain>
    </source>
</reference>
<feature type="region of interest" description="Disordered" evidence="1">
    <location>
        <begin position="1"/>
        <end position="167"/>
    </location>
</feature>
<dbReference type="RefSeq" id="WP_143948633.1">
    <property type="nucleotide sequence ID" value="NZ_BAABMB010000006.1"/>
</dbReference>
<dbReference type="AlphaFoldDB" id="A0A556AMP6"/>
<organism evidence="2 3">
    <name type="scientific">Verticiella sediminum</name>
    <dbReference type="NCBI Taxonomy" id="1247510"/>
    <lineage>
        <taxon>Bacteria</taxon>
        <taxon>Pseudomonadati</taxon>
        <taxon>Pseudomonadota</taxon>
        <taxon>Betaproteobacteria</taxon>
        <taxon>Burkholderiales</taxon>
        <taxon>Alcaligenaceae</taxon>
        <taxon>Verticiella</taxon>
    </lineage>
</organism>
<feature type="compositionally biased region" description="Acidic residues" evidence="1">
    <location>
        <begin position="18"/>
        <end position="32"/>
    </location>
</feature>
<evidence type="ECO:0008006" key="4">
    <source>
        <dbReference type="Google" id="ProtNLM"/>
    </source>
</evidence>
<sequence>MSYLPPFRTRRAGAAEAEAPDDEPMLLDEDDIVRDAADESAADAGTRGLAPWDEPADDDIPTLTTVVESLDAPEPSSRTQTCAPPRSQPPAAPPRAQPAAVQAAAAAPSIEDAAEDEDAFLDAAPAHATVDVPAPAPNRAGGSPLSEDAQDSVESGLSGPAVEPESAGMVVVLDDERIEQLVDEVVSALQPAVREAVRDAIRRNLLEDGPAA</sequence>
<evidence type="ECO:0000313" key="3">
    <source>
        <dbReference type="Proteomes" id="UP000318405"/>
    </source>
</evidence>
<accession>A0A556AMP6</accession>
<protein>
    <recommendedName>
        <fullName evidence="4">DUF2497 domain-containing protein</fullName>
    </recommendedName>
</protein>
<name>A0A556AMP6_9BURK</name>
<dbReference type="EMBL" id="VLTJ01000025">
    <property type="protein sequence ID" value="TSH94159.1"/>
    <property type="molecule type" value="Genomic_DNA"/>
</dbReference>
<keyword evidence="3" id="KW-1185">Reference proteome</keyword>
<feature type="compositionally biased region" description="Low complexity" evidence="1">
    <location>
        <begin position="97"/>
        <end position="111"/>
    </location>
</feature>
<evidence type="ECO:0000313" key="2">
    <source>
        <dbReference type="EMBL" id="TSH94159.1"/>
    </source>
</evidence>
<feature type="compositionally biased region" description="Pro residues" evidence="1">
    <location>
        <begin position="86"/>
        <end position="96"/>
    </location>
</feature>
<dbReference type="Proteomes" id="UP000318405">
    <property type="component" value="Unassembled WGS sequence"/>
</dbReference>
<proteinExistence type="predicted"/>
<gene>
    <name evidence="2" type="ORF">FOZ76_12650</name>
</gene>
<evidence type="ECO:0000256" key="1">
    <source>
        <dbReference type="SAM" id="MobiDB-lite"/>
    </source>
</evidence>
<comment type="caution">
    <text evidence="2">The sequence shown here is derived from an EMBL/GenBank/DDBJ whole genome shotgun (WGS) entry which is preliminary data.</text>
</comment>